<feature type="chain" id="PRO_5004145592" description="Peptidase M23 domain-containing protein" evidence="1">
    <location>
        <begin position="22"/>
        <end position="175"/>
    </location>
</feature>
<dbReference type="eggNOG" id="ENOG5031RIU">
    <property type="taxonomic scope" value="Bacteria"/>
</dbReference>
<evidence type="ECO:0008006" key="4">
    <source>
        <dbReference type="Google" id="ProtNLM"/>
    </source>
</evidence>
<dbReference type="PATRIC" id="fig|1217703.3.peg.1069"/>
<evidence type="ECO:0000313" key="2">
    <source>
        <dbReference type="EMBL" id="ENW94197.1"/>
    </source>
</evidence>
<dbReference type="RefSeq" id="WP_005185978.1">
    <property type="nucleotide sequence ID" value="NZ_KB850049.1"/>
</dbReference>
<dbReference type="AlphaFoldDB" id="N9LD47"/>
<name>N9LD47_9GAMM</name>
<protein>
    <recommendedName>
        <fullName evidence="4">Peptidase M23 domain-containing protein</fullName>
    </recommendedName>
</protein>
<keyword evidence="1" id="KW-0732">Signal</keyword>
<comment type="caution">
    <text evidence="2">The sequence shown here is derived from an EMBL/GenBank/DDBJ whole genome shotgun (WGS) entry which is preliminary data.</text>
</comment>
<reference evidence="2 3" key="1">
    <citation type="submission" date="2013-02" db="EMBL/GenBank/DDBJ databases">
        <title>The Genome Sequence of Acinetobacter sp. ANC 4105.</title>
        <authorList>
            <consortium name="The Broad Institute Genome Sequencing Platform"/>
            <consortium name="The Broad Institute Genome Sequencing Center for Infectious Disease"/>
            <person name="Cerqueira G."/>
            <person name="Feldgarden M."/>
            <person name="Courvalin P."/>
            <person name="Perichon B."/>
            <person name="Grillot-Courvalin C."/>
            <person name="Clermont D."/>
            <person name="Rocha E."/>
            <person name="Yoon E.-J."/>
            <person name="Nemec A."/>
            <person name="Walker B."/>
            <person name="Young S.K."/>
            <person name="Zeng Q."/>
            <person name="Gargeya S."/>
            <person name="Fitzgerald M."/>
            <person name="Haas B."/>
            <person name="Abouelleil A."/>
            <person name="Alvarado L."/>
            <person name="Arachchi H.M."/>
            <person name="Berlin A.M."/>
            <person name="Chapman S.B."/>
            <person name="Dewar J."/>
            <person name="Goldberg J."/>
            <person name="Griggs A."/>
            <person name="Gujja S."/>
            <person name="Hansen M."/>
            <person name="Howarth C."/>
            <person name="Imamovic A."/>
            <person name="Larimer J."/>
            <person name="McCowan C."/>
            <person name="Murphy C."/>
            <person name="Neiman D."/>
            <person name="Pearson M."/>
            <person name="Priest M."/>
            <person name="Roberts A."/>
            <person name="Saif S."/>
            <person name="Shea T."/>
            <person name="Sisk P."/>
            <person name="Sykes S."/>
            <person name="Wortman J."/>
            <person name="Nusbaum C."/>
            <person name="Birren B."/>
        </authorList>
    </citation>
    <scope>NUCLEOTIDE SEQUENCE [LARGE SCALE GENOMIC DNA]</scope>
    <source>
        <strain evidence="2 3">ANC 4105</strain>
    </source>
</reference>
<dbReference type="HOGENOM" id="CLU_137183_0_0_6"/>
<dbReference type="Proteomes" id="UP000013261">
    <property type="component" value="Unassembled WGS sequence"/>
</dbReference>
<feature type="signal peptide" evidence="1">
    <location>
        <begin position="1"/>
        <end position="21"/>
    </location>
</feature>
<evidence type="ECO:0000313" key="3">
    <source>
        <dbReference type="Proteomes" id="UP000013261"/>
    </source>
</evidence>
<sequence length="175" mass="20306">MGKYKHLITMFFVCFVNAAYAKNSIQSCEEAVTKLTVNKKHDFNLMSKSCDFEENPFIENFLINGKQKRFVNKYSMDGGKWPQKLEAVSIYKQKNKVPVLITLHTQRWDTPTINGVTYSINLYKIINNNEGVNLIDISKILGEDKSGLDGVSDDYMHFKFKDINSIKEWLDKNYK</sequence>
<dbReference type="OrthoDB" id="6712576at2"/>
<gene>
    <name evidence="2" type="ORF">F904_01113</name>
</gene>
<keyword evidence="3" id="KW-1185">Reference proteome</keyword>
<accession>N9LD47</accession>
<proteinExistence type="predicted"/>
<organism evidence="2 3">
    <name type="scientific">Acinetobacter dispersus</name>
    <dbReference type="NCBI Taxonomy" id="70348"/>
    <lineage>
        <taxon>Bacteria</taxon>
        <taxon>Pseudomonadati</taxon>
        <taxon>Pseudomonadota</taxon>
        <taxon>Gammaproteobacteria</taxon>
        <taxon>Moraxellales</taxon>
        <taxon>Moraxellaceae</taxon>
        <taxon>Acinetobacter</taxon>
    </lineage>
</organism>
<evidence type="ECO:0000256" key="1">
    <source>
        <dbReference type="SAM" id="SignalP"/>
    </source>
</evidence>
<dbReference type="EMBL" id="APRL01000010">
    <property type="protein sequence ID" value="ENW94197.1"/>
    <property type="molecule type" value="Genomic_DNA"/>
</dbReference>